<dbReference type="VEuPathDB" id="TriTrypDB:LDHU3_30.0560"/>
<protein>
    <submittedName>
        <fullName evidence="3">Putative integral membrane protein</fullName>
    </submittedName>
</protein>
<dbReference type="VEuPathDB" id="TriTrypDB:LdBPK_300390.1"/>
<feature type="region of interest" description="Disordered" evidence="1">
    <location>
        <begin position="48"/>
        <end position="84"/>
    </location>
</feature>
<keyword evidence="2" id="KW-1133">Transmembrane helix</keyword>
<feature type="region of interest" description="Disordered" evidence="1">
    <location>
        <begin position="273"/>
        <end position="293"/>
    </location>
</feature>
<keyword evidence="2" id="KW-0472">Membrane</keyword>
<evidence type="ECO:0000313" key="3">
    <source>
        <dbReference type="EMBL" id="TPP45611.1"/>
    </source>
</evidence>
<feature type="transmembrane region" description="Helical" evidence="2">
    <location>
        <begin position="303"/>
        <end position="323"/>
    </location>
</feature>
<dbReference type="AlphaFoldDB" id="A0A504X9G0"/>
<name>A0A504X9G0_LEIDO</name>
<keyword evidence="2" id="KW-0812">Transmembrane</keyword>
<accession>A0A504X9G0</accession>
<proteinExistence type="predicted"/>
<feature type="compositionally biased region" description="Polar residues" evidence="1">
    <location>
        <begin position="59"/>
        <end position="72"/>
    </location>
</feature>
<evidence type="ECO:0000256" key="1">
    <source>
        <dbReference type="SAM" id="MobiDB-lite"/>
    </source>
</evidence>
<dbReference type="Proteomes" id="UP000318447">
    <property type="component" value="Unassembled WGS sequence"/>
</dbReference>
<organism evidence="3 4">
    <name type="scientific">Leishmania donovani</name>
    <dbReference type="NCBI Taxonomy" id="5661"/>
    <lineage>
        <taxon>Eukaryota</taxon>
        <taxon>Discoba</taxon>
        <taxon>Euglenozoa</taxon>
        <taxon>Kinetoplastea</taxon>
        <taxon>Metakinetoplastina</taxon>
        <taxon>Trypanosomatida</taxon>
        <taxon>Trypanosomatidae</taxon>
        <taxon>Leishmaniinae</taxon>
        <taxon>Leishmania</taxon>
    </lineage>
</organism>
<dbReference type="VEuPathDB" id="TriTrypDB:LdCL_300009000"/>
<dbReference type="EMBL" id="RHLC01000011">
    <property type="protein sequence ID" value="TPP45611.1"/>
    <property type="molecule type" value="Genomic_DNA"/>
</dbReference>
<feature type="region of interest" description="Disordered" evidence="1">
    <location>
        <begin position="131"/>
        <end position="174"/>
    </location>
</feature>
<comment type="caution">
    <text evidence="3">The sequence shown here is derived from an EMBL/GenBank/DDBJ whole genome shotgun (WGS) entry which is preliminary data.</text>
</comment>
<evidence type="ECO:0000313" key="4">
    <source>
        <dbReference type="Proteomes" id="UP000318447"/>
    </source>
</evidence>
<gene>
    <name evidence="3" type="ORF">CGC21_35010</name>
</gene>
<feature type="compositionally biased region" description="Low complexity" evidence="1">
    <location>
        <begin position="135"/>
        <end position="163"/>
    </location>
</feature>
<sequence length="435" mass="46112">MLSLSPGTLSRLLHMKLALRHVCILLQAAALVALVAVSGSSSSMAVSSTPSSHHYSGSLGSDSDTSIDSGHQPSPSPPSNKPLLDDDEWANVTLKFFIIFVSVCAGAGVVAFIVILCAYCREYKLLETSDDSDTESVCSRTTSQSSSSGESESSSAEAPAYATPRQRHMPPPPAANEITAPVAYEEENDNADLPEPVMQADTQSNESSEFLFVPPETTPSFSDGAATAIQRTGSRFFSGGPQQPATNQMAGADLYRALAHALADSTVATPDASDAASAISSSRHDRAAPGFHRPRHAQSCQGMAVIAAVLLMVALGTQSFQLFCSLTREGNVPAPNLLLWLLPSQGALLRAACVGCGSSFSCINCRPAVLLRAWGQLLVPDWPVTVEIAVALFHQEQGPLLTLPQKDVLLRLKEARSRLQSRGELLRRVCSVPPM</sequence>
<reference evidence="4" key="1">
    <citation type="submission" date="2019-02" db="EMBL/GenBank/DDBJ databases">
        <title>FDA dAtabase for Regulatory Grade micrObial Sequences (FDA-ARGOS): Supporting development and validation of Infectious Disease Dx tests.</title>
        <authorList>
            <person name="Duncan R."/>
            <person name="Fisher C."/>
            <person name="Tallon L."/>
            <person name="Sadzewicz L."/>
            <person name="Sengamalay N."/>
            <person name="Ott S."/>
            <person name="Godinez A."/>
            <person name="Nagaraj S."/>
            <person name="Vavikolanu K."/>
            <person name="Nadendla S."/>
            <person name="Aluvathingal J."/>
            <person name="Sichtig H."/>
        </authorList>
    </citation>
    <scope>NUCLEOTIDE SEQUENCE [LARGE SCALE GENOMIC DNA]</scope>
    <source>
        <strain evidence="4">FDAARGOS_361</strain>
    </source>
</reference>
<feature type="compositionally biased region" description="Low complexity" evidence="1">
    <location>
        <begin position="48"/>
        <end position="58"/>
    </location>
</feature>
<evidence type="ECO:0000256" key="2">
    <source>
        <dbReference type="SAM" id="Phobius"/>
    </source>
</evidence>
<feature type="transmembrane region" description="Helical" evidence="2">
    <location>
        <begin position="96"/>
        <end position="119"/>
    </location>
</feature>